<evidence type="ECO:0000256" key="1">
    <source>
        <dbReference type="ARBA" id="ARBA00001966"/>
    </source>
</evidence>
<protein>
    <submittedName>
        <fullName evidence="10">Aldehyde-ferredoxin oxidoreductase [AOR]</fullName>
    </submittedName>
</protein>
<dbReference type="InterPro" id="IPR013985">
    <property type="entry name" value="Ald_Fedxn_OxRdtase_dom3"/>
</dbReference>
<dbReference type="GeneID" id="1441901"/>
<dbReference type="Pfam" id="PF02730">
    <property type="entry name" value="AFOR_N"/>
    <property type="match status" value="1"/>
</dbReference>
<dbReference type="HOGENOM" id="CLU_020364_1_0_2"/>
<dbReference type="PANTHER" id="PTHR30038:SF0">
    <property type="entry name" value="TUNGSTEN-CONTAINING ALDEHYDE FERREDOXIN OXIDOREDUCTASE"/>
    <property type="match status" value="1"/>
</dbReference>
<evidence type="ECO:0000256" key="2">
    <source>
        <dbReference type="ARBA" id="ARBA00011032"/>
    </source>
</evidence>
<dbReference type="PANTHER" id="PTHR30038">
    <property type="entry name" value="ALDEHYDE FERREDOXIN OXIDOREDUCTASE"/>
    <property type="match status" value="1"/>
</dbReference>
<keyword evidence="11" id="KW-1185">Reference proteome</keyword>
<dbReference type="InterPro" id="IPR013984">
    <property type="entry name" value="Ald_Fedxn_OxRdtase_dom2"/>
</dbReference>
<dbReference type="PhylomeDB" id="Q97AK1"/>
<dbReference type="GO" id="GO:0009055">
    <property type="term" value="F:electron transfer activity"/>
    <property type="evidence" value="ECO:0007669"/>
    <property type="project" value="InterPro"/>
</dbReference>
<dbReference type="SMART" id="SM00790">
    <property type="entry name" value="AFOR_N"/>
    <property type="match status" value="1"/>
</dbReference>
<reference evidence="10 11" key="2">
    <citation type="journal article" date="2000" name="Proc. Natl. Acad. Sci. U.S.A.">
        <title>Archaeal adaptation to higher temperatures revealed by genomic sequence of Thermoplasma volcanium.</title>
        <authorList>
            <person name="Kawashima T."/>
            <person name="Amano N."/>
            <person name="Koike H."/>
            <person name="Makino S."/>
            <person name="Higuchi S."/>
            <person name="Kawashima-Ohya Y."/>
            <person name="Watanabe K."/>
            <person name="Yamazaki M."/>
            <person name="Kanehori K."/>
            <person name="Kawamoto T."/>
            <person name="Nunoshiba T."/>
            <person name="Yamamoto Y."/>
            <person name="Aramaki H."/>
            <person name="Makino K."/>
            <person name="Suzuki M."/>
        </authorList>
    </citation>
    <scope>NUCLEOTIDE SEQUENCE [LARGE SCALE GENOMIC DNA]</scope>
    <source>
        <strain evidence="11">ATCC 51530 / DSM 4299 / JCM 9571 / NBRC 15438 / GSS1</strain>
    </source>
</reference>
<dbReference type="InterPro" id="IPR001203">
    <property type="entry name" value="OxRdtase_Ald_Fedxn_C"/>
</dbReference>
<dbReference type="InterPro" id="IPR036021">
    <property type="entry name" value="Tungsten_al_ferr_oxy-like_C"/>
</dbReference>
<dbReference type="STRING" id="273116.gene:9381599"/>
<evidence type="ECO:0000259" key="9">
    <source>
        <dbReference type="SMART" id="SM00790"/>
    </source>
</evidence>
<gene>
    <name evidence="10" type="ORF">TVG0808604</name>
</gene>
<comment type="cofactor">
    <cofactor evidence="8">
        <name>tungstopterin</name>
        <dbReference type="ChEBI" id="CHEBI:30402"/>
    </cofactor>
</comment>
<organism evidence="10 11">
    <name type="scientific">Thermoplasma volcanium (strain ATCC 51530 / DSM 4299 / JCM 9571 / NBRC 15438 / GSS1)</name>
    <dbReference type="NCBI Taxonomy" id="273116"/>
    <lineage>
        <taxon>Archaea</taxon>
        <taxon>Methanobacteriati</taxon>
        <taxon>Thermoplasmatota</taxon>
        <taxon>Thermoplasmata</taxon>
        <taxon>Thermoplasmatales</taxon>
        <taxon>Thermoplasmataceae</taxon>
        <taxon>Thermoplasma</taxon>
    </lineage>
</organism>
<dbReference type="AlphaFoldDB" id="Q97AK1"/>
<dbReference type="Pfam" id="PF01314">
    <property type="entry name" value="AFOR_C"/>
    <property type="match status" value="1"/>
</dbReference>
<evidence type="ECO:0000256" key="7">
    <source>
        <dbReference type="ARBA" id="ARBA00023014"/>
    </source>
</evidence>
<dbReference type="EMBL" id="BA000011">
    <property type="protein sequence ID" value="BAB59951.1"/>
    <property type="molecule type" value="Genomic_DNA"/>
</dbReference>
<keyword evidence="6" id="KW-0408">Iron</keyword>
<keyword evidence="3" id="KW-0004">4Fe-4S</keyword>
<dbReference type="KEGG" id="tvo:TVG0808604"/>
<sequence length="603" mass="65871">MIGGFTGKILRIDLSAGKLSIENTNMTWAKDYIGGQGLATRYYVEEVDPKIDPYDPENELIIAPGPLTGTSAPTAARYMAVTKSPLTGTITRSNSGGYFGAKLKHAGFDMIIFKGKSKKPVYLYVDNGKAELRDASDLWGKDVFETTDILTSRISGNVSVACIGPAGENLVKFASIMNDKHRAAGRNGVGAVMGSKNLKAIVAGGGRMPAIGDPEKYKIVLPKMLKKIKENPVTSQGLTQFGTEVLVNIINKSGIYSNKNLTESGDDPLADDVSGETLAETYLLHNQPCFACPIGCGRVVRYNERESEGPEYESTWALGPNTGIHDLYTIIAANDNADRLGYDTISAGLTMSAAMELYENGKIPDKDVGPTKPKFGNQSALLEMSVKLAYRKDFGSKLAEGSKKLSEMYGDPSVSMSVKGQEIAAYDPRGVWGMALEYATSNIGGSHMRAYTISNEILGVEPVSDPLKLEGKAELVKYVQDFTEVMDCSGLCQFPSFALNLDDYLELVNAVTGFNYTKEEIMKAAERVWNLERLFNLKAGIKPEDDKLPERFLKDPIPKGPKKGNTVPFEKLIKDYYKVRGWTENGYPTPEKLKELGLEFYGI</sequence>
<keyword evidence="5" id="KW-0560">Oxidoreductase</keyword>
<comment type="cofactor">
    <cofactor evidence="1">
        <name>[4Fe-4S] cluster</name>
        <dbReference type="ChEBI" id="CHEBI:49883"/>
    </cofactor>
</comment>
<evidence type="ECO:0000313" key="10">
    <source>
        <dbReference type="EMBL" id="BAB59951.1"/>
    </source>
</evidence>
<dbReference type="GO" id="GO:0046872">
    <property type="term" value="F:metal ion binding"/>
    <property type="evidence" value="ECO:0007669"/>
    <property type="project" value="UniProtKB-KW"/>
</dbReference>
<evidence type="ECO:0000256" key="5">
    <source>
        <dbReference type="ARBA" id="ARBA00023002"/>
    </source>
</evidence>
<evidence type="ECO:0000256" key="8">
    <source>
        <dbReference type="ARBA" id="ARBA00049934"/>
    </source>
</evidence>
<evidence type="ECO:0000256" key="6">
    <source>
        <dbReference type="ARBA" id="ARBA00023004"/>
    </source>
</evidence>
<name>Q97AK1_THEVO</name>
<dbReference type="Gene3D" id="3.60.9.10">
    <property type="entry name" value="Aldehyde ferredoxin oxidoreductase, N-terminal domain"/>
    <property type="match status" value="1"/>
</dbReference>
<comment type="similarity">
    <text evidence="2">Belongs to the AOR/FOR family.</text>
</comment>
<dbReference type="InterPro" id="IPR051919">
    <property type="entry name" value="W-dependent_AOR"/>
</dbReference>
<dbReference type="SUPFAM" id="SSF48310">
    <property type="entry name" value="Aldehyde ferredoxin oxidoreductase, C-terminal domains"/>
    <property type="match status" value="1"/>
</dbReference>
<dbReference type="GO" id="GO:0016625">
    <property type="term" value="F:oxidoreductase activity, acting on the aldehyde or oxo group of donors, iron-sulfur protein as acceptor"/>
    <property type="evidence" value="ECO:0007669"/>
    <property type="project" value="InterPro"/>
</dbReference>
<evidence type="ECO:0000256" key="4">
    <source>
        <dbReference type="ARBA" id="ARBA00022723"/>
    </source>
</evidence>
<accession>Q97AK1</accession>
<dbReference type="SUPFAM" id="SSF56228">
    <property type="entry name" value="Aldehyde ferredoxin oxidoreductase, N-terminal domain"/>
    <property type="match status" value="1"/>
</dbReference>
<dbReference type="Proteomes" id="UP000001017">
    <property type="component" value="Chromosome"/>
</dbReference>
<reference evidence="10 11" key="1">
    <citation type="journal article" date="1999" name="Proc. Jpn. Acad.">
        <title>Determination of the complete genomic DNA sequence of Thermoplasma volvanium GSS1.</title>
        <authorList>
            <person name="Kawashima T."/>
            <person name="Yamamoto Y."/>
            <person name="Aramaki H."/>
            <person name="Nunoshiba T."/>
            <person name="Kawamoto T."/>
            <person name="Watanabe K."/>
            <person name="Yamazaki M."/>
            <person name="Kanehori K."/>
            <person name="Amano N."/>
            <person name="Ohya Y."/>
            <person name="Makino K."/>
            <person name="Suzuki M."/>
        </authorList>
    </citation>
    <scope>NUCLEOTIDE SEQUENCE [LARGE SCALE GENOMIC DNA]</scope>
    <source>
        <strain evidence="11">ATCC 51530 / DSM 4299 / JCM 9571 / NBRC 15438 / GSS1</strain>
    </source>
</reference>
<dbReference type="GO" id="GO:0051539">
    <property type="term" value="F:4 iron, 4 sulfur cluster binding"/>
    <property type="evidence" value="ECO:0007669"/>
    <property type="project" value="UniProtKB-KW"/>
</dbReference>
<dbReference type="OrthoDB" id="30771at2157"/>
<dbReference type="eggNOG" id="arCOG00706">
    <property type="taxonomic scope" value="Archaea"/>
</dbReference>
<proteinExistence type="inferred from homology"/>
<feature type="domain" description="Aldehyde ferredoxin oxidoreductase N-terminal" evidence="9">
    <location>
        <begin position="5"/>
        <end position="207"/>
    </location>
</feature>
<keyword evidence="4" id="KW-0479">Metal-binding</keyword>
<dbReference type="InterPro" id="IPR036503">
    <property type="entry name" value="Ald_Fedxn_OxRdtase_N_sf"/>
</dbReference>
<dbReference type="Gene3D" id="1.10.569.10">
    <property type="entry name" value="Aldehyde Ferredoxin Oxidoreductase Protein, subunit A, domain 2"/>
    <property type="match status" value="1"/>
</dbReference>
<dbReference type="InterPro" id="IPR013983">
    <property type="entry name" value="Ald_Fedxn_OxRdtase_N"/>
</dbReference>
<dbReference type="RefSeq" id="WP_010917053.1">
    <property type="nucleotide sequence ID" value="NC_002689.2"/>
</dbReference>
<dbReference type="PaxDb" id="273116-14325025"/>
<dbReference type="Gene3D" id="1.10.599.10">
    <property type="entry name" value="Aldehyde Ferredoxin Oxidoreductase Protein, subunit A, domain 3"/>
    <property type="match status" value="1"/>
</dbReference>
<keyword evidence="7" id="KW-0411">Iron-sulfur</keyword>
<evidence type="ECO:0000313" key="11">
    <source>
        <dbReference type="Proteomes" id="UP000001017"/>
    </source>
</evidence>
<evidence type="ECO:0000256" key="3">
    <source>
        <dbReference type="ARBA" id="ARBA00022485"/>
    </source>
</evidence>